<dbReference type="SMART" id="SM00342">
    <property type="entry name" value="HTH_ARAC"/>
    <property type="match status" value="1"/>
</dbReference>
<organism evidence="5 6">
    <name type="scientific">Novosphingobium ovatum</name>
    <dbReference type="NCBI Taxonomy" id="1908523"/>
    <lineage>
        <taxon>Bacteria</taxon>
        <taxon>Pseudomonadati</taxon>
        <taxon>Pseudomonadota</taxon>
        <taxon>Alphaproteobacteria</taxon>
        <taxon>Sphingomonadales</taxon>
        <taxon>Sphingomonadaceae</taxon>
        <taxon>Novosphingobium</taxon>
    </lineage>
</organism>
<dbReference type="Pfam" id="PF12833">
    <property type="entry name" value="HTH_18"/>
    <property type="match status" value="1"/>
</dbReference>
<proteinExistence type="predicted"/>
<dbReference type="InterPro" id="IPR020449">
    <property type="entry name" value="Tscrpt_reg_AraC-type_HTH"/>
</dbReference>
<reference evidence="6" key="1">
    <citation type="submission" date="2020-01" db="EMBL/GenBank/DDBJ databases">
        <title>Sphingomonas sp. strain CSW-10.</title>
        <authorList>
            <person name="Chen W.-M."/>
        </authorList>
    </citation>
    <scope>NUCLEOTIDE SEQUENCE [LARGE SCALE GENOMIC DNA]</scope>
    <source>
        <strain evidence="6">FSY-8</strain>
    </source>
</reference>
<dbReference type="PRINTS" id="PR00032">
    <property type="entry name" value="HTHARAC"/>
</dbReference>
<comment type="caution">
    <text evidence="5">The sequence shown here is derived from an EMBL/GenBank/DDBJ whole genome shotgun (WGS) entry which is preliminary data.</text>
</comment>
<dbReference type="Proteomes" id="UP000753724">
    <property type="component" value="Unassembled WGS sequence"/>
</dbReference>
<dbReference type="InterPro" id="IPR050204">
    <property type="entry name" value="AraC_XylS_family_regulators"/>
</dbReference>
<evidence type="ECO:0000256" key="2">
    <source>
        <dbReference type="ARBA" id="ARBA00023125"/>
    </source>
</evidence>
<dbReference type="Gene3D" id="1.10.10.60">
    <property type="entry name" value="Homeodomain-like"/>
    <property type="match status" value="1"/>
</dbReference>
<evidence type="ECO:0000313" key="6">
    <source>
        <dbReference type="Proteomes" id="UP000753724"/>
    </source>
</evidence>
<keyword evidence="6" id="KW-1185">Reference proteome</keyword>
<evidence type="ECO:0000256" key="1">
    <source>
        <dbReference type="ARBA" id="ARBA00023015"/>
    </source>
</evidence>
<accession>A0ABW9XFW1</accession>
<dbReference type="PANTHER" id="PTHR46796">
    <property type="entry name" value="HTH-TYPE TRANSCRIPTIONAL ACTIVATOR RHAS-RELATED"/>
    <property type="match status" value="1"/>
</dbReference>
<dbReference type="RefSeq" id="WP_161719502.1">
    <property type="nucleotide sequence ID" value="NZ_JAAAPO010000005.1"/>
</dbReference>
<dbReference type="InterPro" id="IPR018060">
    <property type="entry name" value="HTH_AraC"/>
</dbReference>
<keyword evidence="3" id="KW-0804">Transcription</keyword>
<feature type="domain" description="HTH araC/xylS-type" evidence="4">
    <location>
        <begin position="202"/>
        <end position="303"/>
    </location>
</feature>
<dbReference type="PROSITE" id="PS01124">
    <property type="entry name" value="HTH_ARAC_FAMILY_2"/>
    <property type="match status" value="1"/>
</dbReference>
<name>A0ABW9XFW1_9SPHN</name>
<sequence>MLTVFTTRAATRRERSRQWSALTRAPLVEFTDDREASMRGGTFGPAMLCLVSMGSHRVEQRHNAREHAPAALKFLFQEDGCTTVHQAGHTQTLQPGQWCAVRKDMDFVLDAPRHSRQLTLTLPCSVLSRPDHPVEWWRMSRPFTRGLAHVLHATSSAAIHAGGVLVEAERAQIGSHVVQQADMLIRAVLADDLRDQREERRAEVMAYIDRHLADFDLGVESIARAFGFSKRTIHKLFEGEAQTVARLIWDRRLEACRSDMTDPALAGRSLTEIAHMWAFADSQHFSRAFKARFGQTPREYRQHAHSPAAIARSVTNLR</sequence>
<gene>
    <name evidence="5" type="ORF">GTZ99_12820</name>
</gene>
<protein>
    <submittedName>
        <fullName evidence="5">Helix-turn-helix domain-containing protein</fullName>
    </submittedName>
</protein>
<evidence type="ECO:0000256" key="3">
    <source>
        <dbReference type="ARBA" id="ARBA00023163"/>
    </source>
</evidence>
<evidence type="ECO:0000313" key="5">
    <source>
        <dbReference type="EMBL" id="NBC37432.1"/>
    </source>
</evidence>
<evidence type="ECO:0000259" key="4">
    <source>
        <dbReference type="PROSITE" id="PS01124"/>
    </source>
</evidence>
<keyword evidence="2" id="KW-0238">DNA-binding</keyword>
<dbReference type="EMBL" id="JAAAPO010000005">
    <property type="protein sequence ID" value="NBC37432.1"/>
    <property type="molecule type" value="Genomic_DNA"/>
</dbReference>
<dbReference type="SUPFAM" id="SSF46689">
    <property type="entry name" value="Homeodomain-like"/>
    <property type="match status" value="1"/>
</dbReference>
<dbReference type="PANTHER" id="PTHR46796:SF6">
    <property type="entry name" value="ARAC SUBFAMILY"/>
    <property type="match status" value="1"/>
</dbReference>
<keyword evidence="1" id="KW-0805">Transcription regulation</keyword>
<dbReference type="InterPro" id="IPR009057">
    <property type="entry name" value="Homeodomain-like_sf"/>
</dbReference>